<dbReference type="Proteomes" id="UP000318538">
    <property type="component" value="Chromosome"/>
</dbReference>
<evidence type="ECO:0000313" key="8">
    <source>
        <dbReference type="Proteomes" id="UP000318538"/>
    </source>
</evidence>
<proteinExistence type="predicted"/>
<keyword evidence="1 4" id="KW-0349">Heme</keyword>
<dbReference type="SUPFAM" id="SSF46626">
    <property type="entry name" value="Cytochrome c"/>
    <property type="match status" value="1"/>
</dbReference>
<feature type="chain" id="PRO_5022103577" evidence="5">
    <location>
        <begin position="26"/>
        <end position="403"/>
    </location>
</feature>
<protein>
    <submittedName>
        <fullName evidence="7">Cytochrome c</fullName>
    </submittedName>
</protein>
<evidence type="ECO:0000256" key="2">
    <source>
        <dbReference type="ARBA" id="ARBA00022723"/>
    </source>
</evidence>
<dbReference type="PANTHER" id="PTHR33546:SF1">
    <property type="entry name" value="LARGE, MULTIFUNCTIONAL SECRETED PROTEIN"/>
    <property type="match status" value="1"/>
</dbReference>
<dbReference type="EMBL" id="CP036525">
    <property type="protein sequence ID" value="QDT02006.1"/>
    <property type="molecule type" value="Genomic_DNA"/>
</dbReference>
<keyword evidence="5" id="KW-0732">Signal</keyword>
<evidence type="ECO:0000313" key="7">
    <source>
        <dbReference type="EMBL" id="QDT02006.1"/>
    </source>
</evidence>
<dbReference type="OrthoDB" id="225269at2"/>
<dbReference type="GO" id="GO:0020037">
    <property type="term" value="F:heme binding"/>
    <property type="evidence" value="ECO:0007669"/>
    <property type="project" value="InterPro"/>
</dbReference>
<evidence type="ECO:0000256" key="5">
    <source>
        <dbReference type="SAM" id="SignalP"/>
    </source>
</evidence>
<keyword evidence="2 4" id="KW-0479">Metal-binding</keyword>
<organism evidence="7 8">
    <name type="scientific">Rubripirellula lacrimiformis</name>
    <dbReference type="NCBI Taxonomy" id="1930273"/>
    <lineage>
        <taxon>Bacteria</taxon>
        <taxon>Pseudomonadati</taxon>
        <taxon>Planctomycetota</taxon>
        <taxon>Planctomycetia</taxon>
        <taxon>Pirellulales</taxon>
        <taxon>Pirellulaceae</taxon>
        <taxon>Rubripirellula</taxon>
    </lineage>
</organism>
<dbReference type="AlphaFoldDB" id="A0A517N4E2"/>
<dbReference type="Pfam" id="PF13442">
    <property type="entry name" value="Cytochrome_CBB3"/>
    <property type="match status" value="1"/>
</dbReference>
<dbReference type="RefSeq" id="WP_145167791.1">
    <property type="nucleotide sequence ID" value="NZ_CP036525.1"/>
</dbReference>
<name>A0A517N4E2_9BACT</name>
<dbReference type="Gene3D" id="1.10.760.10">
    <property type="entry name" value="Cytochrome c-like domain"/>
    <property type="match status" value="1"/>
</dbReference>
<dbReference type="InterPro" id="IPR013427">
    <property type="entry name" value="Haem-bd_dom_put"/>
</dbReference>
<accession>A0A517N4E2</accession>
<keyword evidence="3 4" id="KW-0408">Iron</keyword>
<dbReference type="GO" id="GO:0009055">
    <property type="term" value="F:electron transfer activity"/>
    <property type="evidence" value="ECO:0007669"/>
    <property type="project" value="InterPro"/>
</dbReference>
<feature type="domain" description="Cytochrome c" evidence="6">
    <location>
        <begin position="264"/>
        <end position="397"/>
    </location>
</feature>
<evidence type="ECO:0000256" key="4">
    <source>
        <dbReference type="PROSITE-ProRule" id="PRU00433"/>
    </source>
</evidence>
<reference evidence="7 8" key="1">
    <citation type="submission" date="2019-02" db="EMBL/GenBank/DDBJ databases">
        <title>Deep-cultivation of Planctomycetes and their phenomic and genomic characterization uncovers novel biology.</title>
        <authorList>
            <person name="Wiegand S."/>
            <person name="Jogler M."/>
            <person name="Boedeker C."/>
            <person name="Pinto D."/>
            <person name="Vollmers J."/>
            <person name="Rivas-Marin E."/>
            <person name="Kohn T."/>
            <person name="Peeters S.H."/>
            <person name="Heuer A."/>
            <person name="Rast P."/>
            <person name="Oberbeckmann S."/>
            <person name="Bunk B."/>
            <person name="Jeske O."/>
            <person name="Meyerdierks A."/>
            <person name="Storesund J.E."/>
            <person name="Kallscheuer N."/>
            <person name="Luecker S."/>
            <person name="Lage O.M."/>
            <person name="Pohl T."/>
            <person name="Merkel B.J."/>
            <person name="Hornburger P."/>
            <person name="Mueller R.-W."/>
            <person name="Bruemmer F."/>
            <person name="Labrenz M."/>
            <person name="Spormann A.M."/>
            <person name="Op den Camp H."/>
            <person name="Overmann J."/>
            <person name="Amann R."/>
            <person name="Jetten M.S.M."/>
            <person name="Mascher T."/>
            <person name="Medema M.H."/>
            <person name="Devos D.P."/>
            <person name="Kaster A.-K."/>
            <person name="Ovreas L."/>
            <person name="Rohde M."/>
            <person name="Galperin M.Y."/>
            <person name="Jogler C."/>
        </authorList>
    </citation>
    <scope>NUCLEOTIDE SEQUENCE [LARGE SCALE GENOMIC DNA]</scope>
    <source>
        <strain evidence="7 8">K22_7</strain>
    </source>
</reference>
<gene>
    <name evidence="7" type="ORF">K227x_03770</name>
</gene>
<dbReference type="GO" id="GO:0046872">
    <property type="term" value="F:metal ion binding"/>
    <property type="evidence" value="ECO:0007669"/>
    <property type="project" value="UniProtKB-KW"/>
</dbReference>
<sequence precursor="true">MGFVSNRLLLSTLILVYAVACMPLASGTASESQSLALLVETIDSNLGDPAVCSALMRGMLSGLEGRRNVMPPPGWRETSARLTDNPNAEVRELSSQLSRVFGDAEATARALALLTDATADIGQRRSALRSLLTQQNDRVPELLDSLLDDPAFTLDAIRGYSMVAKDSAPSILLGKYPRLSSALRRAVVETLATRKEYAQSLLVAMRQGIVQRSEVPPHIARSLADLLGDPFIEIYGDVRAVAVDRERLIAKYKAMITPDAIQKADASRGRVVFQKTCAACHLLYGEGGKVGPDLTGSNRANLDYILLNSVDPSYDVPDAYKMVQILTVGGRLINGVLAEEDAIRVVLKTAEQPRVVIAKEDIDTRRVSPQSMMPDGQLDQMKSEQVIDLIKYLQTTQQVELAK</sequence>
<evidence type="ECO:0000259" key="6">
    <source>
        <dbReference type="PROSITE" id="PS51007"/>
    </source>
</evidence>
<dbReference type="PANTHER" id="PTHR33546">
    <property type="entry name" value="LARGE, MULTIFUNCTIONAL SECRETED PROTEIN-RELATED"/>
    <property type="match status" value="1"/>
</dbReference>
<dbReference type="InterPro" id="IPR036909">
    <property type="entry name" value="Cyt_c-like_dom_sf"/>
</dbReference>
<evidence type="ECO:0000256" key="3">
    <source>
        <dbReference type="ARBA" id="ARBA00023004"/>
    </source>
</evidence>
<keyword evidence="8" id="KW-1185">Reference proteome</keyword>
<dbReference type="NCBIfam" id="TIGR02603">
    <property type="entry name" value="CxxCH_TIGR02603"/>
    <property type="match status" value="1"/>
</dbReference>
<evidence type="ECO:0000256" key="1">
    <source>
        <dbReference type="ARBA" id="ARBA00022617"/>
    </source>
</evidence>
<dbReference type="PROSITE" id="PS51007">
    <property type="entry name" value="CYTC"/>
    <property type="match status" value="1"/>
</dbReference>
<dbReference type="KEGG" id="rlc:K227x_03770"/>
<feature type="signal peptide" evidence="5">
    <location>
        <begin position="1"/>
        <end position="25"/>
    </location>
</feature>
<dbReference type="InterPro" id="IPR009056">
    <property type="entry name" value="Cyt_c-like_dom"/>
</dbReference>